<comment type="subcellular location">
    <subcellularLocation>
        <location evidence="1">Cell membrane</location>
        <topology evidence="1">Multi-pass membrane protein</topology>
    </subcellularLocation>
</comment>
<evidence type="ECO:0000256" key="3">
    <source>
        <dbReference type="ARBA" id="ARBA00022692"/>
    </source>
</evidence>
<keyword evidence="7" id="KW-0325">Glycoprotein</keyword>
<gene>
    <name evidence="9" type="primary">IR93a</name>
</gene>
<proteinExistence type="predicted"/>
<evidence type="ECO:0000256" key="6">
    <source>
        <dbReference type="ARBA" id="ARBA00023170"/>
    </source>
</evidence>
<dbReference type="InterPro" id="IPR052192">
    <property type="entry name" value="Insect_Ionotropic_Sensory_Rcpt"/>
</dbReference>
<feature type="transmembrane region" description="Helical" evidence="8">
    <location>
        <begin position="186"/>
        <end position="212"/>
    </location>
</feature>
<dbReference type="EMBL" id="HABX01000078">
    <property type="protein sequence ID" value="CDK12522.1"/>
    <property type="molecule type" value="Transcribed_RNA"/>
</dbReference>
<sequence>LRIVIFSWFFFGLSIYALYAGTLTAELARPAFEEPIDSLTDALEDITARGYSLIVVKGTTNEYILKEADGGVYKSMWEVFDPTSGYVDHYTIGIAKVLTGRYVYLDALMGSWLQVVKQGRLNYHMSKENFNAQGYGIVCTSGSPFKQVFADLLGYIAAAGLVHKWVEDEKAKLPRYMDSPKKNSGVITLTHLQAAFFFIILGYIMACVTFVLEQVQHGLNIL</sequence>
<keyword evidence="6" id="KW-0675">Receptor</keyword>
<evidence type="ECO:0000256" key="5">
    <source>
        <dbReference type="ARBA" id="ARBA00023136"/>
    </source>
</evidence>
<keyword evidence="5 8" id="KW-0472">Membrane</keyword>
<evidence type="ECO:0000256" key="2">
    <source>
        <dbReference type="ARBA" id="ARBA00022475"/>
    </source>
</evidence>
<keyword evidence="3 8" id="KW-0812">Transmembrane</keyword>
<organism evidence="9">
    <name type="scientific">Pagurus bernhardus</name>
    <name type="common">Common hermit crab</name>
    <name type="synonym">Eupagurus bernhardus</name>
    <dbReference type="NCBI Taxonomy" id="174397"/>
    <lineage>
        <taxon>Eukaryota</taxon>
        <taxon>Metazoa</taxon>
        <taxon>Ecdysozoa</taxon>
        <taxon>Arthropoda</taxon>
        <taxon>Crustacea</taxon>
        <taxon>Multicrustacea</taxon>
        <taxon>Malacostraca</taxon>
        <taxon>Eumalacostraca</taxon>
        <taxon>Eucarida</taxon>
        <taxon>Decapoda</taxon>
        <taxon>Pleocyemata</taxon>
        <taxon>Anomura</taxon>
        <taxon>Paguroidea</taxon>
        <taxon>Paguridae</taxon>
        <taxon>Pagurus</taxon>
    </lineage>
</organism>
<feature type="non-terminal residue" evidence="9">
    <location>
        <position position="222"/>
    </location>
</feature>
<evidence type="ECO:0000256" key="7">
    <source>
        <dbReference type="ARBA" id="ARBA00023180"/>
    </source>
</evidence>
<feature type="non-terminal residue" evidence="9">
    <location>
        <position position="1"/>
    </location>
</feature>
<dbReference type="Gene3D" id="3.40.190.10">
    <property type="entry name" value="Periplasmic binding protein-like II"/>
    <property type="match status" value="2"/>
</dbReference>
<keyword evidence="2" id="KW-1003">Cell membrane</keyword>
<evidence type="ECO:0000256" key="4">
    <source>
        <dbReference type="ARBA" id="ARBA00022989"/>
    </source>
</evidence>
<reference evidence="9" key="1">
    <citation type="submission" date="2013-06" db="EMBL/GenBank/DDBJ databases">
        <authorList>
            <person name="Groh K."/>
        </authorList>
    </citation>
    <scope>NUCLEOTIDE SEQUENCE</scope>
    <source>
        <tissue evidence="9">Antennules</tissue>
    </source>
</reference>
<dbReference type="PANTHER" id="PTHR42643:SF24">
    <property type="entry name" value="IONOTROPIC RECEPTOR 60A"/>
    <property type="match status" value="1"/>
</dbReference>
<evidence type="ECO:0000256" key="8">
    <source>
        <dbReference type="SAM" id="Phobius"/>
    </source>
</evidence>
<dbReference type="AlphaFoldDB" id="W6MEU0"/>
<protein>
    <submittedName>
        <fullName evidence="9">IR93a protein</fullName>
    </submittedName>
</protein>
<reference evidence="9" key="2">
    <citation type="submission" date="2014-02" db="EMBL/GenBank/DDBJ databases">
        <title>The hermit crab's nose antennal transcriptomics.</title>
        <authorList>
            <person name="Groh K.C."/>
            <person name="Vogel H."/>
            <person name="Stensmyr M.C."/>
            <person name="Grosse-Wilde E."/>
            <person name="Hansson B.S."/>
        </authorList>
    </citation>
    <scope>NUCLEOTIDE SEQUENCE</scope>
    <source>
        <tissue evidence="9">Antennules</tissue>
    </source>
</reference>
<dbReference type="SUPFAM" id="SSF53850">
    <property type="entry name" value="Periplasmic binding protein-like II"/>
    <property type="match status" value="1"/>
</dbReference>
<dbReference type="GO" id="GO:0005886">
    <property type="term" value="C:plasma membrane"/>
    <property type="evidence" value="ECO:0007669"/>
    <property type="project" value="UniProtKB-SubCell"/>
</dbReference>
<accession>W6MEU0</accession>
<keyword evidence="4 8" id="KW-1133">Transmembrane helix</keyword>
<name>W6MEU0_PAGBR</name>
<evidence type="ECO:0000256" key="1">
    <source>
        <dbReference type="ARBA" id="ARBA00004651"/>
    </source>
</evidence>
<evidence type="ECO:0000313" key="9">
    <source>
        <dbReference type="EMBL" id="CDK12522.1"/>
    </source>
</evidence>
<dbReference type="PANTHER" id="PTHR42643">
    <property type="entry name" value="IONOTROPIC RECEPTOR 20A-RELATED"/>
    <property type="match status" value="1"/>
</dbReference>